<feature type="domain" description="CCHC-type" evidence="10">
    <location>
        <begin position="619"/>
        <end position="635"/>
    </location>
</feature>
<feature type="compositionally biased region" description="Polar residues" evidence="9">
    <location>
        <begin position="82"/>
        <end position="92"/>
    </location>
</feature>
<dbReference type="Gene3D" id="4.10.60.10">
    <property type="entry name" value="Zinc finger, CCHC-type"/>
    <property type="match status" value="2"/>
</dbReference>
<dbReference type="GO" id="GO:0071036">
    <property type="term" value="P:nuclear polyadenylation-dependent snoRNA catabolic process"/>
    <property type="evidence" value="ECO:0007669"/>
    <property type="project" value="TreeGrafter"/>
</dbReference>
<feature type="compositionally biased region" description="Basic and acidic residues" evidence="9">
    <location>
        <begin position="64"/>
        <end position="81"/>
    </location>
</feature>
<evidence type="ECO:0000313" key="11">
    <source>
        <dbReference type="EMBL" id="KAJ8951337.1"/>
    </source>
</evidence>
<protein>
    <recommendedName>
        <fullName evidence="7">Zinc finger CCHC domain-containing protein 7</fullName>
    </recommendedName>
    <alternativeName>
        <fullName evidence="8">TRAMP-like complex RNA-binding factor ZCCHC7</fullName>
    </alternativeName>
</protein>
<dbReference type="Proteomes" id="UP001162162">
    <property type="component" value="Unassembled WGS sequence"/>
</dbReference>
<keyword evidence="2" id="KW-0479">Metal-binding</keyword>
<dbReference type="GO" id="GO:0008270">
    <property type="term" value="F:zinc ion binding"/>
    <property type="evidence" value="ECO:0007669"/>
    <property type="project" value="UniProtKB-KW"/>
</dbReference>
<keyword evidence="4" id="KW-0863">Zinc-finger</keyword>
<feature type="compositionally biased region" description="Polar residues" evidence="9">
    <location>
        <begin position="154"/>
        <end position="168"/>
    </location>
</feature>
<evidence type="ECO:0000256" key="9">
    <source>
        <dbReference type="SAM" id="MobiDB-lite"/>
    </source>
</evidence>
<comment type="caution">
    <text evidence="11">The sequence shown here is derived from an EMBL/GenBank/DDBJ whole genome shotgun (WGS) entry which is preliminary data.</text>
</comment>
<organism evidence="11 12">
    <name type="scientific">Aromia moschata</name>
    <dbReference type="NCBI Taxonomy" id="1265417"/>
    <lineage>
        <taxon>Eukaryota</taxon>
        <taxon>Metazoa</taxon>
        <taxon>Ecdysozoa</taxon>
        <taxon>Arthropoda</taxon>
        <taxon>Hexapoda</taxon>
        <taxon>Insecta</taxon>
        <taxon>Pterygota</taxon>
        <taxon>Neoptera</taxon>
        <taxon>Endopterygota</taxon>
        <taxon>Coleoptera</taxon>
        <taxon>Polyphaga</taxon>
        <taxon>Cucujiformia</taxon>
        <taxon>Chrysomeloidea</taxon>
        <taxon>Cerambycidae</taxon>
        <taxon>Cerambycinae</taxon>
        <taxon>Callichromatini</taxon>
        <taxon>Aromia</taxon>
    </lineage>
</organism>
<evidence type="ECO:0000313" key="12">
    <source>
        <dbReference type="Proteomes" id="UP001162162"/>
    </source>
</evidence>
<feature type="domain" description="CCHC-type" evidence="10">
    <location>
        <begin position="413"/>
        <end position="429"/>
    </location>
</feature>
<proteinExistence type="predicted"/>
<feature type="domain" description="CCHC-type" evidence="10">
    <location>
        <begin position="458"/>
        <end position="474"/>
    </location>
</feature>
<evidence type="ECO:0000259" key="10">
    <source>
        <dbReference type="SMART" id="SM00343"/>
    </source>
</evidence>
<comment type="subcellular location">
    <subcellularLocation>
        <location evidence="1">Nucleus</location>
    </subcellularLocation>
</comment>
<dbReference type="GO" id="GO:0071037">
    <property type="term" value="P:nuclear polyadenylation-dependent snRNA catabolic process"/>
    <property type="evidence" value="ECO:0007669"/>
    <property type="project" value="TreeGrafter"/>
</dbReference>
<dbReference type="EMBL" id="JAPWTK010000086">
    <property type="protein sequence ID" value="KAJ8951337.1"/>
    <property type="molecule type" value="Genomic_DNA"/>
</dbReference>
<dbReference type="GO" id="GO:0071038">
    <property type="term" value="P:TRAMP-dependent tRNA surveillance pathway"/>
    <property type="evidence" value="ECO:0007669"/>
    <property type="project" value="TreeGrafter"/>
</dbReference>
<dbReference type="AlphaFoldDB" id="A0AAV8YIS4"/>
<name>A0AAV8YIS4_9CUCU</name>
<evidence type="ECO:0000256" key="4">
    <source>
        <dbReference type="ARBA" id="ARBA00022771"/>
    </source>
</evidence>
<keyword evidence="3" id="KW-0677">Repeat</keyword>
<evidence type="ECO:0000256" key="5">
    <source>
        <dbReference type="ARBA" id="ARBA00022833"/>
    </source>
</evidence>
<dbReference type="InterPro" id="IPR036875">
    <property type="entry name" value="Znf_CCHC_sf"/>
</dbReference>
<dbReference type="GO" id="GO:0003723">
    <property type="term" value="F:RNA binding"/>
    <property type="evidence" value="ECO:0007669"/>
    <property type="project" value="TreeGrafter"/>
</dbReference>
<evidence type="ECO:0000256" key="3">
    <source>
        <dbReference type="ARBA" id="ARBA00022737"/>
    </source>
</evidence>
<feature type="compositionally biased region" description="Acidic residues" evidence="9">
    <location>
        <begin position="126"/>
        <end position="141"/>
    </location>
</feature>
<dbReference type="GO" id="GO:0071031">
    <property type="term" value="P:nuclear mRNA surveillance of mRNA 3'-end processing"/>
    <property type="evidence" value="ECO:0007669"/>
    <property type="project" value="TreeGrafter"/>
</dbReference>
<feature type="compositionally biased region" description="Basic and acidic residues" evidence="9">
    <location>
        <begin position="169"/>
        <end position="192"/>
    </location>
</feature>
<dbReference type="PANTHER" id="PTHR46543:SF1">
    <property type="entry name" value="ZINC FINGER CCHC DOMAIN-CONTAINING PROTEIN 7"/>
    <property type="match status" value="1"/>
</dbReference>
<keyword evidence="6" id="KW-0539">Nucleus</keyword>
<evidence type="ECO:0000256" key="6">
    <source>
        <dbReference type="ARBA" id="ARBA00023242"/>
    </source>
</evidence>
<dbReference type="SMART" id="SM00343">
    <property type="entry name" value="ZnF_C2HC"/>
    <property type="match status" value="5"/>
</dbReference>
<feature type="domain" description="CCHC-type" evidence="10">
    <location>
        <begin position="370"/>
        <end position="386"/>
    </location>
</feature>
<sequence length="667" mass="74974">MTSIDERSGSKKRKGYQAGINLESEKKRPQCRKKAILESATSESEESDGETVQDTVSQRKKKKMTQESKNNETENVKKHFSDSNSGNQNNIGTVVCDVSGKKRKKKTNSVENLEASEESVSGAESDYIDVETVEEVNEEITETNTKTTDIEPSKFQNDQNSISQSEKNQIQEEKETRLDQDVAHNSQRESTKACDGTTDNYATITKISTSQETDPNYSDEEIVVDDDVEPSLSSFIVVDEANSTIVDDADYVEVVSSDSDNNFKDLRDVGKDMELANCNINPSGEGNSDEIVNVDETSASNSTNMQRDYFEFDVDAIQRTQTDDPEAWKVSHLDRMVELNIGRSKGPRCNRCRQFGHVGVRCPEKTGPPRCSLCGAIGHQEPRCTNKICTQCGNKGDYSTSYCWKCFKFRNSVCKICNMWGHIAKTCPDLWRRYHLTTKEGPIVTSQGPQLKRRDQQWCSGCAQRGHLEHECNYINKQYSPSVPYIISYEDVLSQENSAILSDDISVPMEEILDSQDESSADYVLPQNMGCFTILSESEESNASSGDPAKNINPSKINTIPHVELRRHVTNTSDSHIVPVISLLSSDSSEDSASDVEETEDGPIVVSREGQLKPRDKQWCSGCAKQGHLEYECNYYNRMYPPNNPRIMSYEDVLYDNRRRPNEVVPL</sequence>
<keyword evidence="5" id="KW-0862">Zinc</keyword>
<dbReference type="InterPro" id="IPR001878">
    <property type="entry name" value="Znf_CCHC"/>
</dbReference>
<evidence type="ECO:0000256" key="1">
    <source>
        <dbReference type="ARBA" id="ARBA00004123"/>
    </source>
</evidence>
<dbReference type="InterPro" id="IPR051644">
    <property type="entry name" value="TRAMP_AT-DNA-binding"/>
</dbReference>
<reference evidence="11" key="1">
    <citation type="journal article" date="2023" name="Insect Mol. Biol.">
        <title>Genome sequencing provides insights into the evolution of gene families encoding plant cell wall-degrading enzymes in longhorned beetles.</title>
        <authorList>
            <person name="Shin N.R."/>
            <person name="Okamura Y."/>
            <person name="Kirsch R."/>
            <person name="Pauchet Y."/>
        </authorList>
    </citation>
    <scope>NUCLEOTIDE SEQUENCE</scope>
    <source>
        <strain evidence="11">AMC_N1</strain>
    </source>
</reference>
<dbReference type="GO" id="GO:0071039">
    <property type="term" value="P:nuclear polyadenylation-dependent CUT catabolic process"/>
    <property type="evidence" value="ECO:0007669"/>
    <property type="project" value="TreeGrafter"/>
</dbReference>
<keyword evidence="12" id="KW-1185">Reference proteome</keyword>
<accession>A0AAV8YIS4</accession>
<dbReference type="GO" id="GO:0071035">
    <property type="term" value="P:nuclear polyadenylation-dependent rRNA catabolic process"/>
    <property type="evidence" value="ECO:0007669"/>
    <property type="project" value="TreeGrafter"/>
</dbReference>
<feature type="region of interest" description="Disordered" evidence="9">
    <location>
        <begin position="1"/>
        <end position="196"/>
    </location>
</feature>
<evidence type="ECO:0000256" key="2">
    <source>
        <dbReference type="ARBA" id="ARBA00022723"/>
    </source>
</evidence>
<evidence type="ECO:0000256" key="8">
    <source>
        <dbReference type="ARBA" id="ARBA00043023"/>
    </source>
</evidence>
<evidence type="ECO:0000256" key="7">
    <source>
        <dbReference type="ARBA" id="ARBA00041190"/>
    </source>
</evidence>
<dbReference type="PANTHER" id="PTHR46543">
    <property type="entry name" value="ZINC FINGER CCHC DOMAIN-CONTAINING PROTEIN 7"/>
    <property type="match status" value="1"/>
</dbReference>
<gene>
    <name evidence="11" type="ORF">NQ318_009271</name>
</gene>
<dbReference type="GO" id="GO:0031499">
    <property type="term" value="C:TRAMP complex"/>
    <property type="evidence" value="ECO:0007669"/>
    <property type="project" value="TreeGrafter"/>
</dbReference>
<dbReference type="SUPFAM" id="SSF57756">
    <property type="entry name" value="Retrovirus zinc finger-like domains"/>
    <property type="match status" value="1"/>
</dbReference>
<feature type="domain" description="CCHC-type" evidence="10">
    <location>
        <begin position="348"/>
        <end position="364"/>
    </location>
</feature>